<evidence type="ECO:0000313" key="4">
    <source>
        <dbReference type="Proteomes" id="UP000663191"/>
    </source>
</evidence>
<dbReference type="RefSeq" id="WP_207268986.1">
    <property type="nucleotide sequence ID" value="NZ_CP071463.1"/>
</dbReference>
<evidence type="ECO:0000259" key="2">
    <source>
        <dbReference type="Pfam" id="PF18545"/>
    </source>
</evidence>
<dbReference type="InterPro" id="IPR040624">
    <property type="entry name" value="HalOD1"/>
</dbReference>
<reference evidence="3 4" key="1">
    <citation type="journal article" date="2006" name="Int. J. Syst. Evol. Microbiol.">
        <title>Haloterrigena longa sp. nov. and Haloterrigena limicola sp. nov., extremely halophilic archaea isolated from a salt lake.</title>
        <authorList>
            <person name="Cui H.L."/>
            <person name="Tohty D."/>
            <person name="Zhou P.J."/>
            <person name="Liu S.J."/>
        </authorList>
    </citation>
    <scope>NUCLEOTIDE SEQUENCE [LARGE SCALE GENOMIC DNA]</scope>
    <source>
        <strain evidence="3 4">ABH32</strain>
    </source>
</reference>
<name>A0A8A2U4U8_9EURY</name>
<dbReference type="Pfam" id="PF18545">
    <property type="entry name" value="HalOD1"/>
    <property type="match status" value="1"/>
</dbReference>
<feature type="domain" description="Halobacterial output" evidence="2">
    <location>
        <begin position="32"/>
        <end position="100"/>
    </location>
</feature>
<proteinExistence type="predicted"/>
<dbReference type="EMBL" id="CP071463">
    <property type="protein sequence ID" value="QSW83793.1"/>
    <property type="molecule type" value="Genomic_DNA"/>
</dbReference>
<evidence type="ECO:0000313" key="3">
    <source>
        <dbReference type="EMBL" id="QSW83793.1"/>
    </source>
</evidence>
<dbReference type="OrthoDB" id="221929at2157"/>
<dbReference type="Proteomes" id="UP000663191">
    <property type="component" value="Chromosome"/>
</dbReference>
<sequence>MSNDTARSSPSPSRPAGDDSSEFDGRLDDGSDTIILEIVEAVAAVTNQELVAMSPLYDTVDPEALTDLVTSARDQSVDVSFSYEGCRVTVSSDECVVVEPTER</sequence>
<protein>
    <recommendedName>
        <fullName evidence="2">Halobacterial output domain-containing protein</fullName>
    </recommendedName>
</protein>
<evidence type="ECO:0000256" key="1">
    <source>
        <dbReference type="SAM" id="MobiDB-lite"/>
    </source>
</evidence>
<accession>A0A8A2U4U8</accession>
<dbReference type="GeneID" id="63184058"/>
<organism evidence="3 4">
    <name type="scientific">Natrinema longum</name>
    <dbReference type="NCBI Taxonomy" id="370324"/>
    <lineage>
        <taxon>Archaea</taxon>
        <taxon>Methanobacteriati</taxon>
        <taxon>Methanobacteriota</taxon>
        <taxon>Stenosarchaea group</taxon>
        <taxon>Halobacteria</taxon>
        <taxon>Halobacteriales</taxon>
        <taxon>Natrialbaceae</taxon>
        <taxon>Natrinema</taxon>
    </lineage>
</organism>
<feature type="compositionally biased region" description="Low complexity" evidence="1">
    <location>
        <begin position="1"/>
        <end position="15"/>
    </location>
</feature>
<dbReference type="AlphaFoldDB" id="A0A8A2U4U8"/>
<gene>
    <name evidence="3" type="ORF">J0X27_09900</name>
</gene>
<dbReference type="KEGG" id="hlo:J0X27_09900"/>
<keyword evidence="4" id="KW-1185">Reference proteome</keyword>
<feature type="region of interest" description="Disordered" evidence="1">
    <location>
        <begin position="1"/>
        <end position="28"/>
    </location>
</feature>